<gene>
    <name evidence="3" type="ORF">CLODIP_2_CD08053</name>
</gene>
<feature type="domain" description="Chitin-binding type-2" evidence="2">
    <location>
        <begin position="267"/>
        <end position="321"/>
    </location>
</feature>
<protein>
    <recommendedName>
        <fullName evidence="2">Chitin-binding type-2 domain-containing protein</fullName>
    </recommendedName>
</protein>
<dbReference type="Proteomes" id="UP000494165">
    <property type="component" value="Unassembled WGS sequence"/>
</dbReference>
<feature type="domain" description="Chitin-binding type-2" evidence="2">
    <location>
        <begin position="209"/>
        <end position="265"/>
    </location>
</feature>
<feature type="domain" description="Chitin-binding type-2" evidence="2">
    <location>
        <begin position="327"/>
        <end position="381"/>
    </location>
</feature>
<organism evidence="3 4">
    <name type="scientific">Cloeon dipterum</name>
    <dbReference type="NCBI Taxonomy" id="197152"/>
    <lineage>
        <taxon>Eukaryota</taxon>
        <taxon>Metazoa</taxon>
        <taxon>Ecdysozoa</taxon>
        <taxon>Arthropoda</taxon>
        <taxon>Hexapoda</taxon>
        <taxon>Insecta</taxon>
        <taxon>Pterygota</taxon>
        <taxon>Palaeoptera</taxon>
        <taxon>Ephemeroptera</taxon>
        <taxon>Pisciforma</taxon>
        <taxon>Baetidae</taxon>
        <taxon>Cloeon</taxon>
    </lineage>
</organism>
<evidence type="ECO:0000259" key="2">
    <source>
        <dbReference type="PROSITE" id="PS50940"/>
    </source>
</evidence>
<dbReference type="OrthoDB" id="7250310at2759"/>
<feature type="domain" description="Chitin-binding type-2" evidence="2">
    <location>
        <begin position="22"/>
        <end position="76"/>
    </location>
</feature>
<evidence type="ECO:0000313" key="3">
    <source>
        <dbReference type="EMBL" id="CAB3368196.1"/>
    </source>
</evidence>
<feature type="domain" description="Chitin-binding type-2" evidence="2">
    <location>
        <begin position="88"/>
        <end position="146"/>
    </location>
</feature>
<feature type="domain" description="Chitin-binding type-2" evidence="2">
    <location>
        <begin position="152"/>
        <end position="206"/>
    </location>
</feature>
<keyword evidence="4" id="KW-1185">Reference proteome</keyword>
<name>A0A8S1CH07_9INSE</name>
<dbReference type="InterPro" id="IPR036508">
    <property type="entry name" value="Chitin-bd_dom_sf"/>
</dbReference>
<dbReference type="SUPFAM" id="SSF57625">
    <property type="entry name" value="Invertebrate chitin-binding proteins"/>
    <property type="match status" value="3"/>
</dbReference>
<accession>A0A8S1CH07</accession>
<evidence type="ECO:0000313" key="4">
    <source>
        <dbReference type="Proteomes" id="UP000494165"/>
    </source>
</evidence>
<feature type="signal peptide" evidence="1">
    <location>
        <begin position="1"/>
        <end position="22"/>
    </location>
</feature>
<dbReference type="GO" id="GO:0008061">
    <property type="term" value="F:chitin binding"/>
    <property type="evidence" value="ECO:0007669"/>
    <property type="project" value="InterPro"/>
</dbReference>
<keyword evidence="1" id="KW-0732">Signal</keyword>
<dbReference type="PROSITE" id="PS50940">
    <property type="entry name" value="CHIT_BIND_II"/>
    <property type="match status" value="6"/>
</dbReference>
<dbReference type="GO" id="GO:0005576">
    <property type="term" value="C:extracellular region"/>
    <property type="evidence" value="ECO:0007669"/>
    <property type="project" value="InterPro"/>
</dbReference>
<dbReference type="EMBL" id="CADEPI010000036">
    <property type="protein sequence ID" value="CAB3368196.1"/>
    <property type="molecule type" value="Genomic_DNA"/>
</dbReference>
<proteinExistence type="predicted"/>
<evidence type="ECO:0000256" key="1">
    <source>
        <dbReference type="SAM" id="SignalP"/>
    </source>
</evidence>
<sequence length="382" mass="40887">MNPEQFVLVFLAAATAAATGAAQDCASRPDGYHWDTACTAYWLCKGGVLALSRTCAEGTLFNGLMCVPGALVECRPQPPAQQALDLPKDACLGLNDGVHRDYLRGGCSSYLMCENGKVIQRGECPTSMSFNGLTCVNQAEVTSCGHNSIEEIPSCSSSPGVSSTPSCRGYFYCSAAGVRSQIYECPNGQIFNITTQKCSPGSSCTPPLLNSCFNKTDGYYQDALSSGCRSYLYCFQGKAITYLCPEGYAYNGTTCLVDTSFECPYWSSDCIGKSNGYHADSSSACRQYFFCLDENRIRTLTCSNGRIFDGSKCTPKGHCPAAVKNGHSDCAGKPDGRHVVKGTKCTRFVACLNEQRAATGSCAKGFYFADGECRQSGACQEL</sequence>
<dbReference type="InterPro" id="IPR002557">
    <property type="entry name" value="Chitin-bd_dom"/>
</dbReference>
<feature type="chain" id="PRO_5035946670" description="Chitin-binding type-2 domain-containing protein" evidence="1">
    <location>
        <begin position="23"/>
        <end position="382"/>
    </location>
</feature>
<reference evidence="3 4" key="1">
    <citation type="submission" date="2020-04" db="EMBL/GenBank/DDBJ databases">
        <authorList>
            <person name="Alioto T."/>
            <person name="Alioto T."/>
            <person name="Gomez Garrido J."/>
        </authorList>
    </citation>
    <scope>NUCLEOTIDE SEQUENCE [LARGE SCALE GENOMIC DNA]</scope>
</reference>
<dbReference type="SMART" id="SM00494">
    <property type="entry name" value="ChtBD2"/>
    <property type="match status" value="6"/>
</dbReference>
<dbReference type="AlphaFoldDB" id="A0A8S1CH07"/>
<comment type="caution">
    <text evidence="3">The sequence shown here is derived from an EMBL/GenBank/DDBJ whole genome shotgun (WGS) entry which is preliminary data.</text>
</comment>
<dbReference type="Pfam" id="PF01607">
    <property type="entry name" value="CBM_14"/>
    <property type="match status" value="5"/>
</dbReference>